<dbReference type="GO" id="GO:0043560">
    <property type="term" value="F:insulin receptor substrate binding"/>
    <property type="evidence" value="ECO:0007669"/>
    <property type="project" value="TreeGrafter"/>
</dbReference>
<evidence type="ECO:0000256" key="11">
    <source>
        <dbReference type="ARBA" id="ARBA00022777"/>
    </source>
</evidence>
<dbReference type="InterPro" id="IPR000494">
    <property type="entry name" value="Rcpt_L-dom"/>
</dbReference>
<dbReference type="InterPro" id="IPR050122">
    <property type="entry name" value="RTK"/>
</dbReference>
<dbReference type="Pfam" id="PF00041">
    <property type="entry name" value="fn3"/>
    <property type="match status" value="1"/>
</dbReference>
<dbReference type="InterPro" id="IPR036116">
    <property type="entry name" value="FN3_sf"/>
</dbReference>
<comment type="subcellular location">
    <subcellularLocation>
        <location evidence="2">Membrane</location>
        <topology evidence="2">Single-pass type I membrane protein</topology>
    </subcellularLocation>
</comment>
<dbReference type="CDD" id="cd00063">
    <property type="entry name" value="FN3"/>
    <property type="match status" value="2"/>
</dbReference>
<dbReference type="InterPro" id="IPR008266">
    <property type="entry name" value="Tyr_kinase_AS"/>
</dbReference>
<dbReference type="GO" id="GO:0009653">
    <property type="term" value="P:anatomical structure morphogenesis"/>
    <property type="evidence" value="ECO:0007669"/>
    <property type="project" value="UniProtKB-ARBA"/>
</dbReference>
<dbReference type="Gene3D" id="2.60.40.10">
    <property type="entry name" value="Immunoglobulins"/>
    <property type="match status" value="3"/>
</dbReference>
<dbReference type="Gene3D" id="3.30.200.20">
    <property type="entry name" value="Phosphorylase Kinase, domain 1"/>
    <property type="match status" value="1"/>
</dbReference>
<keyword evidence="16" id="KW-1015">Disulfide bond</keyword>
<dbReference type="SMART" id="SM00060">
    <property type="entry name" value="FN3"/>
    <property type="match status" value="3"/>
</dbReference>
<evidence type="ECO:0000313" key="28">
    <source>
        <dbReference type="Proteomes" id="UP000504634"/>
    </source>
</evidence>
<dbReference type="Pfam" id="PF07714">
    <property type="entry name" value="PK_Tyr_Ser-Thr"/>
    <property type="match status" value="1"/>
</dbReference>
<evidence type="ECO:0000256" key="9">
    <source>
        <dbReference type="ARBA" id="ARBA00022737"/>
    </source>
</evidence>
<comment type="cofactor">
    <cofactor evidence="1">
        <name>Mn(2+)</name>
        <dbReference type="ChEBI" id="CHEBI:29035"/>
    </cofactor>
</comment>
<keyword evidence="10 21" id="KW-0547">Nucleotide-binding</keyword>
<feature type="compositionally biased region" description="Polar residues" evidence="23">
    <location>
        <begin position="1709"/>
        <end position="1728"/>
    </location>
</feature>
<feature type="compositionally biased region" description="Polar residues" evidence="23">
    <location>
        <begin position="2028"/>
        <end position="2044"/>
    </location>
</feature>
<feature type="compositionally biased region" description="Low complexity" evidence="23">
    <location>
        <begin position="2009"/>
        <end position="2018"/>
    </location>
</feature>
<keyword evidence="3 22" id="KW-0597">Phosphoprotein</keyword>
<evidence type="ECO:0000256" key="12">
    <source>
        <dbReference type="ARBA" id="ARBA00022840"/>
    </source>
</evidence>
<evidence type="ECO:0000256" key="2">
    <source>
        <dbReference type="ARBA" id="ARBA00004479"/>
    </source>
</evidence>
<feature type="compositionally biased region" description="Low complexity" evidence="23">
    <location>
        <begin position="96"/>
        <end position="106"/>
    </location>
</feature>
<evidence type="ECO:0000256" key="21">
    <source>
        <dbReference type="PROSITE-ProRule" id="PRU10141"/>
    </source>
</evidence>
<dbReference type="SMART" id="SM00219">
    <property type="entry name" value="TyrKc"/>
    <property type="match status" value="1"/>
</dbReference>
<feature type="region of interest" description="Disordered" evidence="23">
    <location>
        <begin position="1016"/>
        <end position="1035"/>
    </location>
</feature>
<feature type="compositionally biased region" description="Polar residues" evidence="23">
    <location>
        <begin position="107"/>
        <end position="121"/>
    </location>
</feature>
<keyword evidence="13 24" id="KW-1133">Transmembrane helix</keyword>
<evidence type="ECO:0000256" key="7">
    <source>
        <dbReference type="ARBA" id="ARBA00022723"/>
    </source>
</evidence>
<evidence type="ECO:0000256" key="3">
    <source>
        <dbReference type="ARBA" id="ARBA00022553"/>
    </source>
</evidence>
<dbReference type="GO" id="GO:0007399">
    <property type="term" value="P:nervous system development"/>
    <property type="evidence" value="ECO:0007669"/>
    <property type="project" value="UniProtKB-ARBA"/>
</dbReference>
<dbReference type="InterPro" id="IPR001245">
    <property type="entry name" value="Ser-Thr/Tyr_kinase_cat_dom"/>
</dbReference>
<dbReference type="PROSITE" id="PS00107">
    <property type="entry name" value="PROTEIN_KINASE_ATP"/>
    <property type="match status" value="1"/>
</dbReference>
<evidence type="ECO:0000313" key="29">
    <source>
        <dbReference type="RefSeq" id="XP_030373756.1"/>
    </source>
</evidence>
<proteinExistence type="inferred from homology"/>
<dbReference type="OrthoDB" id="5809444at2759"/>
<dbReference type="InterPro" id="IPR036941">
    <property type="entry name" value="Rcpt_L-dom_sf"/>
</dbReference>
<dbReference type="InterPro" id="IPR009030">
    <property type="entry name" value="Growth_fac_rcpt_cys_sf"/>
</dbReference>
<keyword evidence="8" id="KW-0732">Signal</keyword>
<dbReference type="GO" id="GO:0042593">
    <property type="term" value="P:glucose homeostasis"/>
    <property type="evidence" value="ECO:0007669"/>
    <property type="project" value="TreeGrafter"/>
</dbReference>
<evidence type="ECO:0000256" key="17">
    <source>
        <dbReference type="ARBA" id="ARBA00023170"/>
    </source>
</evidence>
<feature type="binding site" evidence="21">
    <location>
        <position position="1368"/>
    </location>
    <ligand>
        <name>ATP</name>
        <dbReference type="ChEBI" id="CHEBI:30616"/>
    </ligand>
</feature>
<evidence type="ECO:0000259" key="27">
    <source>
        <dbReference type="PROSITE" id="PS51379"/>
    </source>
</evidence>
<dbReference type="GO" id="GO:0043410">
    <property type="term" value="P:positive regulation of MAPK cascade"/>
    <property type="evidence" value="ECO:0007669"/>
    <property type="project" value="TreeGrafter"/>
</dbReference>
<feature type="compositionally biased region" description="Low complexity" evidence="23">
    <location>
        <begin position="1729"/>
        <end position="1739"/>
    </location>
</feature>
<feature type="region of interest" description="Disordered" evidence="23">
    <location>
        <begin position="1925"/>
        <end position="2057"/>
    </location>
</feature>
<evidence type="ECO:0000256" key="8">
    <source>
        <dbReference type="ARBA" id="ARBA00022729"/>
    </source>
</evidence>
<evidence type="ECO:0000259" key="25">
    <source>
        <dbReference type="PROSITE" id="PS50011"/>
    </source>
</evidence>
<keyword evidence="4" id="KW-0808">Transferase</keyword>
<dbReference type="RefSeq" id="XP_030373756.1">
    <property type="nucleotide sequence ID" value="XM_030517896.1"/>
</dbReference>
<dbReference type="PROSITE" id="PS00109">
    <property type="entry name" value="PROTEIN_KINASE_TYR"/>
    <property type="match status" value="1"/>
</dbReference>
<feature type="region of interest" description="Disordered" evidence="23">
    <location>
        <begin position="1709"/>
        <end position="1873"/>
    </location>
</feature>
<dbReference type="Pfam" id="PF01030">
    <property type="entry name" value="Recep_L_domain"/>
    <property type="match status" value="2"/>
</dbReference>
<evidence type="ECO:0000256" key="16">
    <source>
        <dbReference type="ARBA" id="ARBA00023157"/>
    </source>
</evidence>
<keyword evidence="28" id="KW-1185">Reference proteome</keyword>
<sequence length="2057" mass="231674">MPLILRKMDLSFCLPKYLRDLFRERIKVHRAVANQRYKLCNDYINYVEAKTFRKIAPHELFCCSCNATRGRQQQRDEQHAGKTFCCSRNTKSKQQQQQEQQQQQQQHMVVSTNDNNQKPNATTTTTTVTRKDTNCHCHCHCKNNDNSSSSDKSCSNISSLPNDDTLATIATATTTIKRTTRLSLSRNNYNNSKHNQQQQQQQQQDTLPFNYATSQQQQEQQQQPELLHHKRRYQHYQHYQQQQQPHQQRLLSYSRTFLIALWVLSFLTASLPAIHATTLLQHQQLHRQRRQLHSDEFAEHLATLVRSPRHASNNINKNNEVRLSRNETTCKSLDIRNYASEFKQLANCTIIEGFLLITLINDASPLNETFPLLTEVTEYIIVYRVNNLFSLSQIFPNLSVIRGNTLFEGYALVVYQNRDLQDIGLSRLRAIASGGVRLERNMALCFATTVDWTNIVSRNTTEDEIVVRINRNPEECPKCPGDSKGTDAKDSIVCKEYGSSKRYCWNKKACQTICPERCRNNCIDEHTCCNESCLGGCINTPSQCTSCRHYSIHNNTCIDECPPNYFKYGRRCITAKMCEDIGYKYEGSKQFRLVHFNGTCTVRCPPGFNVRNSTCVSCGDKCEKVCEGLTIDSLERAKDLNGCTQIGTREGLTIAIKRGGTQMMGALEFGLKSVHTINTFLKVHLTYGLSSLSFFKSLRVIRGVRPFEGRFALYVLDNNDLEEIWAPNQTVQILNGSVFFHFNSKLCYETIDKLRPMLASKPTQFNKNEVAVDSNGNKGACHTVKLKIDRVQVGHSMAIVTVNNASIHFDDDRAFIGYQFYIMKDPQRKATKQSYLPCEDKWMVHDPTKETDFIFNKLEPYTQYAFYVSTMTISSERKNGQSDIHYFTTNPARPTYVQRIRARSNSSSEIVLSWDQPKNVFGKLTKYVVRAVLTQRDPKMWQQRNYCWDPLEKTFNNEDTYPERPIAEKKEPSASTCQCDANGENFDSESVQSKLQDEIEFENSLQNFVYVSNKKDEDDFAGAGPNSDSSNMYDNSIDGGMDGGEMKMRRRREAKVLQRFDDFDEDEGNGSVLLRHIRAAEEIEPTTDTDVDAWFNQTRMDSTGKYYEVYVAAVNATDKEFVFSQLRHFSLYTLSVVACREAIANDTQSLCSDVNPVDKITNKMENVDVARHLTLTLEKTNTSRRFVRLHWEPPKQPNGAIVSYTIAHQLQEPDAVEEKKCITEADYQNLTNGYIVSNLNKGNYSFRLRANSLAGEGEYTERVFIYVPPPDTNILAWVLSIVIVVILLGVLFAFFYVQHKKKTPHSLIMNPTVNPFYVSLQYVADDWEVARDRIIQLRPLGQGSFGMVYEGILKSHQNAGEDTPCAIKTVNENATDRERTNFLNEASVMKEFDTYHVVRLLGVCSHGQPALVVMELMKNGDLKSYLRAHRPDEPDDVLANYQQRIGLQAGNVQPPPYSRIYQMAIEIADGMAYLAAKKFVHRDLAARNCMVAHDLTVKIGDFGMTRDIYETDYYRKGTKGLLPVRWMPPESLRDGVYASSSDVFSYGVVLWEMATLASQPYQGLSNEQVLRYVIDGGVMERPENCPDMLYTLMQSCWHHRPSARPTFMEIISYLESSADPHFKEVAFCYTDMGQQFREKERKDRAQQGSAVSADVYADNGEAEEDTAPLRVHKFHHGYNSSVEQQRAESPVVLDEEQPHSPFSMHSAYIVSSTPDGQSKNSYNLSHNNPTLMSSLPSTSMGGGGGGGGGGGSQPTPSQLQQVPRPYFGRTATISQGDDDTSAYVQPDSDCLASASQGTDDRGYELYDPSPHFPKMPHYNPSSSSSNTNHTSSAATSAGGGHHLGTIESGGSGSARSYTPRFFTPTATPLPPGGIISDNPNYKLLEESGNSSATIVSKSPPARLAATSASQITELSENPTYQMMGGTAAPPRFPSKLCYPASYDDESNEDDDDKDDDDEEDNGHIKTELVPLSRLFTGRSRKAHIVGGMMNQQRSRSASRSRKGAKPSNAATEAATTGQSSGGSGGASNVSNLLKENWLRQASTNCPPPPNGFIGREA</sequence>
<feature type="transmembrane region" description="Helical" evidence="24">
    <location>
        <begin position="1274"/>
        <end position="1297"/>
    </location>
</feature>
<name>A0A6J2TA92_DROLE</name>
<feature type="region of interest" description="Disordered" evidence="23">
    <location>
        <begin position="96"/>
        <end position="127"/>
    </location>
</feature>
<evidence type="ECO:0000256" key="20">
    <source>
        <dbReference type="ARBA" id="ARBA00051243"/>
    </source>
</evidence>
<dbReference type="InterPro" id="IPR017441">
    <property type="entry name" value="Protein_kinase_ATP_BS"/>
</dbReference>
<evidence type="ECO:0000256" key="24">
    <source>
        <dbReference type="SAM" id="Phobius"/>
    </source>
</evidence>
<dbReference type="Gene3D" id="1.10.510.10">
    <property type="entry name" value="Transferase(Phosphotransferase) domain 1"/>
    <property type="match status" value="1"/>
</dbReference>
<feature type="domain" description="Fibronectin type-III" evidence="26">
    <location>
        <begin position="1173"/>
        <end position="1270"/>
    </location>
</feature>
<dbReference type="InterPro" id="IPR013783">
    <property type="entry name" value="Ig-like_fold"/>
</dbReference>
<dbReference type="Gene3D" id="3.80.20.20">
    <property type="entry name" value="Receptor L-domain"/>
    <property type="match status" value="2"/>
</dbReference>
<dbReference type="PROSITE" id="PS00239">
    <property type="entry name" value="RECEPTOR_TYR_KIN_II"/>
    <property type="match status" value="1"/>
</dbReference>
<feature type="compositionally biased region" description="Gly residues" evidence="23">
    <location>
        <begin position="1740"/>
        <end position="1752"/>
    </location>
</feature>
<dbReference type="CDD" id="cd05032">
    <property type="entry name" value="PTKc_InsR_like"/>
    <property type="match status" value="1"/>
</dbReference>
<comment type="similarity">
    <text evidence="22">Belongs to the protein kinase superfamily. Tyr protein kinase family. Insulin receptor subfamily.</text>
</comment>
<dbReference type="SUPFAM" id="SSF52058">
    <property type="entry name" value="L domain-like"/>
    <property type="match status" value="2"/>
</dbReference>
<dbReference type="GO" id="GO:0005009">
    <property type="term" value="F:insulin receptor activity"/>
    <property type="evidence" value="ECO:0007669"/>
    <property type="project" value="TreeGrafter"/>
</dbReference>
<evidence type="ECO:0000256" key="23">
    <source>
        <dbReference type="SAM" id="MobiDB-lite"/>
    </source>
</evidence>
<dbReference type="GO" id="GO:0051897">
    <property type="term" value="P:positive regulation of phosphatidylinositol 3-kinase/protein kinase B signal transduction"/>
    <property type="evidence" value="ECO:0007669"/>
    <property type="project" value="TreeGrafter"/>
</dbReference>
<feature type="region of interest" description="Disordered" evidence="23">
    <location>
        <begin position="186"/>
        <end position="205"/>
    </location>
</feature>
<keyword evidence="18" id="KW-0325">Glycoprotein</keyword>
<dbReference type="Gene3D" id="2.10.220.10">
    <property type="entry name" value="Hormone Receptor, Insulin-like Growth Factor Receptor 1, Chain A, domain 2"/>
    <property type="match status" value="1"/>
</dbReference>
<dbReference type="CDD" id="cd00064">
    <property type="entry name" value="FU"/>
    <property type="match status" value="1"/>
</dbReference>
<dbReference type="FunFam" id="3.30.200.20:FF:000026">
    <property type="entry name" value="Tyrosine-protein kinase receptor"/>
    <property type="match status" value="1"/>
</dbReference>
<feature type="compositionally biased region" description="Low complexity" evidence="23">
    <location>
        <begin position="1821"/>
        <end position="1836"/>
    </location>
</feature>
<dbReference type="GeneID" id="115623516"/>
<dbReference type="PRINTS" id="PR00109">
    <property type="entry name" value="TYRKINASE"/>
</dbReference>
<dbReference type="InterPro" id="IPR011009">
    <property type="entry name" value="Kinase-like_dom_sf"/>
</dbReference>
<dbReference type="GO" id="GO:0030424">
    <property type="term" value="C:axon"/>
    <property type="evidence" value="ECO:0007669"/>
    <property type="project" value="TreeGrafter"/>
</dbReference>
<feature type="compositionally biased region" description="Acidic residues" evidence="23">
    <location>
        <begin position="1942"/>
        <end position="1960"/>
    </location>
</feature>
<dbReference type="InterPro" id="IPR002011">
    <property type="entry name" value="Tyr_kinase_rcpt_2_CS"/>
</dbReference>
<dbReference type="SUPFAM" id="SSF81995">
    <property type="entry name" value="beta-sandwich domain of Sec23/24"/>
    <property type="match status" value="1"/>
</dbReference>
<keyword evidence="19" id="KW-0464">Manganese</keyword>
<keyword evidence="7" id="KW-0479">Metal-binding</keyword>
<gene>
    <name evidence="29" type="primary">LOC115623516</name>
</gene>
<dbReference type="Proteomes" id="UP000504634">
    <property type="component" value="Unplaced"/>
</dbReference>
<feature type="domain" description="4Fe-4S ferredoxin-type" evidence="27">
    <location>
        <begin position="606"/>
        <end position="636"/>
    </location>
</feature>
<keyword evidence="11" id="KW-0418">Kinase</keyword>
<keyword evidence="15" id="KW-0829">Tyrosine-protein kinase</keyword>
<evidence type="ECO:0000256" key="18">
    <source>
        <dbReference type="ARBA" id="ARBA00023180"/>
    </source>
</evidence>
<evidence type="ECO:0000256" key="15">
    <source>
        <dbReference type="ARBA" id="ARBA00023137"/>
    </source>
</evidence>
<evidence type="ECO:0000256" key="14">
    <source>
        <dbReference type="ARBA" id="ARBA00023136"/>
    </source>
</evidence>
<keyword evidence="17 22" id="KW-0675">Receptor</keyword>
<evidence type="ECO:0000259" key="26">
    <source>
        <dbReference type="PROSITE" id="PS50853"/>
    </source>
</evidence>
<evidence type="ECO:0000256" key="1">
    <source>
        <dbReference type="ARBA" id="ARBA00001936"/>
    </source>
</evidence>
<feature type="compositionally biased region" description="Gly residues" evidence="23">
    <location>
        <begin position="1837"/>
        <end position="1852"/>
    </location>
</feature>
<dbReference type="FunFam" id="1.10.510.10:FF:000528">
    <property type="entry name" value="Tyrosine-protein kinase receptor"/>
    <property type="match status" value="1"/>
</dbReference>
<evidence type="ECO:0000256" key="6">
    <source>
        <dbReference type="ARBA" id="ARBA00022692"/>
    </source>
</evidence>
<dbReference type="InterPro" id="IPR000719">
    <property type="entry name" value="Prot_kinase_dom"/>
</dbReference>
<dbReference type="PROSITE" id="PS50011">
    <property type="entry name" value="PROTEIN_KINASE_DOM"/>
    <property type="match status" value="1"/>
</dbReference>
<keyword evidence="9" id="KW-0677">Repeat</keyword>
<dbReference type="SMART" id="SM00261">
    <property type="entry name" value="FU"/>
    <property type="match status" value="1"/>
</dbReference>
<evidence type="ECO:0000256" key="5">
    <source>
        <dbReference type="ARBA" id="ARBA00022685"/>
    </source>
</evidence>
<dbReference type="InterPro" id="IPR017896">
    <property type="entry name" value="4Fe4S_Fe-S-bd"/>
</dbReference>
<dbReference type="EC" id="2.7.10.1" evidence="22"/>
<dbReference type="PANTHER" id="PTHR24416">
    <property type="entry name" value="TYROSINE-PROTEIN KINASE RECEPTOR"/>
    <property type="match status" value="1"/>
</dbReference>
<evidence type="ECO:0000256" key="13">
    <source>
        <dbReference type="ARBA" id="ARBA00022989"/>
    </source>
</evidence>
<protein>
    <recommendedName>
        <fullName evidence="22">Tyrosine-protein kinase receptor</fullName>
        <ecNumber evidence="22">2.7.10.1</ecNumber>
    </recommendedName>
</protein>
<dbReference type="InterPro" id="IPR003961">
    <property type="entry name" value="FN3_dom"/>
</dbReference>
<keyword evidence="14 24" id="KW-0472">Membrane</keyword>
<dbReference type="GO" id="GO:0005524">
    <property type="term" value="F:ATP binding"/>
    <property type="evidence" value="ECO:0007669"/>
    <property type="project" value="UniProtKB-UniRule"/>
</dbReference>
<feature type="domain" description="Protein kinase" evidence="25">
    <location>
        <begin position="1334"/>
        <end position="1622"/>
    </location>
</feature>
<evidence type="ECO:0000256" key="10">
    <source>
        <dbReference type="ARBA" id="ARBA00022741"/>
    </source>
</evidence>
<keyword evidence="6 22" id="KW-0812">Transmembrane</keyword>
<dbReference type="GO" id="GO:0005899">
    <property type="term" value="C:insulin receptor complex"/>
    <property type="evidence" value="ECO:0007669"/>
    <property type="project" value="TreeGrafter"/>
</dbReference>
<organism evidence="28 29">
    <name type="scientific">Drosophila lebanonensis</name>
    <name type="common">Fruit fly</name>
    <name type="synonym">Scaptodrosophila lebanonensis</name>
    <dbReference type="NCBI Taxonomy" id="7225"/>
    <lineage>
        <taxon>Eukaryota</taxon>
        <taxon>Metazoa</taxon>
        <taxon>Ecdysozoa</taxon>
        <taxon>Arthropoda</taxon>
        <taxon>Hexapoda</taxon>
        <taxon>Insecta</taxon>
        <taxon>Pterygota</taxon>
        <taxon>Neoptera</taxon>
        <taxon>Endopterygota</taxon>
        <taxon>Diptera</taxon>
        <taxon>Brachycera</taxon>
        <taxon>Muscomorpha</taxon>
        <taxon>Ephydroidea</taxon>
        <taxon>Drosophilidae</taxon>
        <taxon>Scaptodrosophila</taxon>
    </lineage>
</organism>
<dbReference type="SUPFAM" id="SSF49265">
    <property type="entry name" value="Fibronectin type III"/>
    <property type="match status" value="2"/>
</dbReference>
<dbReference type="GO" id="GO:0030154">
    <property type="term" value="P:cell differentiation"/>
    <property type="evidence" value="ECO:0007669"/>
    <property type="project" value="UniProtKB-ARBA"/>
</dbReference>
<keyword evidence="5" id="KW-0165">Cleavage on pair of basic residues</keyword>
<dbReference type="InterPro" id="IPR020635">
    <property type="entry name" value="Tyr_kinase_cat_dom"/>
</dbReference>
<dbReference type="InterPro" id="IPR006211">
    <property type="entry name" value="Furin-like_Cys-rich_dom"/>
</dbReference>
<accession>A0A6J2TA92</accession>
<dbReference type="PROSITE" id="PS51379">
    <property type="entry name" value="4FE4S_FER_2"/>
    <property type="match status" value="1"/>
</dbReference>
<comment type="catalytic activity">
    <reaction evidence="20 22">
        <text>L-tyrosyl-[protein] + ATP = O-phospho-L-tyrosyl-[protein] + ADP + H(+)</text>
        <dbReference type="Rhea" id="RHEA:10596"/>
        <dbReference type="Rhea" id="RHEA-COMP:10136"/>
        <dbReference type="Rhea" id="RHEA-COMP:20101"/>
        <dbReference type="ChEBI" id="CHEBI:15378"/>
        <dbReference type="ChEBI" id="CHEBI:30616"/>
        <dbReference type="ChEBI" id="CHEBI:46858"/>
        <dbReference type="ChEBI" id="CHEBI:61978"/>
        <dbReference type="ChEBI" id="CHEBI:456216"/>
        <dbReference type="EC" id="2.7.10.1"/>
    </reaction>
</comment>
<evidence type="ECO:0000256" key="19">
    <source>
        <dbReference type="ARBA" id="ARBA00023211"/>
    </source>
</evidence>
<evidence type="ECO:0000256" key="4">
    <source>
        <dbReference type="ARBA" id="ARBA00022679"/>
    </source>
</evidence>
<dbReference type="SUPFAM" id="SSF56112">
    <property type="entry name" value="Protein kinase-like (PK-like)"/>
    <property type="match status" value="1"/>
</dbReference>
<keyword evidence="12 21" id="KW-0067">ATP-binding</keyword>
<dbReference type="PROSITE" id="PS50853">
    <property type="entry name" value="FN3"/>
    <property type="match status" value="1"/>
</dbReference>
<dbReference type="GO" id="GO:0046872">
    <property type="term" value="F:metal ion binding"/>
    <property type="evidence" value="ECO:0007669"/>
    <property type="project" value="UniProtKB-KW"/>
</dbReference>
<dbReference type="SUPFAM" id="SSF57184">
    <property type="entry name" value="Growth factor receptor domain"/>
    <property type="match status" value="1"/>
</dbReference>
<reference evidence="29" key="1">
    <citation type="submission" date="2025-08" db="UniProtKB">
        <authorList>
            <consortium name="RefSeq"/>
        </authorList>
    </citation>
    <scope>IDENTIFICATION</scope>
    <source>
        <strain evidence="29">11010-0011.00</strain>
        <tissue evidence="29">Whole body</tissue>
    </source>
</reference>
<feature type="region of interest" description="Disordered" evidence="23">
    <location>
        <begin position="1639"/>
        <end position="1659"/>
    </location>
</feature>
<dbReference type="PANTHER" id="PTHR24416:SF525">
    <property type="entry name" value="INSULIN-LIKE RECEPTOR"/>
    <property type="match status" value="1"/>
</dbReference>
<evidence type="ECO:0000256" key="22">
    <source>
        <dbReference type="RuleBase" id="RU000312"/>
    </source>
</evidence>
<dbReference type="Pfam" id="PF00757">
    <property type="entry name" value="Furin-like"/>
    <property type="match status" value="1"/>
</dbReference>
<feature type="compositionally biased region" description="Low complexity" evidence="23">
    <location>
        <begin position="186"/>
        <end position="204"/>
    </location>
</feature>
<dbReference type="InterPro" id="IPR006212">
    <property type="entry name" value="Furin_repeat"/>
</dbReference>